<evidence type="ECO:0000256" key="2">
    <source>
        <dbReference type="ARBA" id="ARBA00023125"/>
    </source>
</evidence>
<protein>
    <submittedName>
        <fullName evidence="4">DNA-binding protein</fullName>
    </submittedName>
</protein>
<dbReference type="SUPFAM" id="SSF47729">
    <property type="entry name" value="IHF-like DNA-binding proteins"/>
    <property type="match status" value="1"/>
</dbReference>
<evidence type="ECO:0000313" key="5">
    <source>
        <dbReference type="Proteomes" id="UP000245293"/>
    </source>
</evidence>
<dbReference type="EMBL" id="QETF01000002">
    <property type="protein sequence ID" value="PWG18134.1"/>
    <property type="molecule type" value="Genomic_DNA"/>
</dbReference>
<dbReference type="InterPro" id="IPR010992">
    <property type="entry name" value="IHF-like_DNA-bd_dom_sf"/>
</dbReference>
<dbReference type="InterPro" id="IPR000119">
    <property type="entry name" value="Hist_DNA-bd"/>
</dbReference>
<accession>A0A2V1P8H9</accession>
<reference evidence="5" key="1">
    <citation type="submission" date="2018-05" db="EMBL/GenBank/DDBJ databases">
        <authorList>
            <person name="Du Z."/>
            <person name="Wang X."/>
        </authorList>
    </citation>
    <scope>NUCLEOTIDE SEQUENCE [LARGE SCALE GENOMIC DNA]</scope>
    <source>
        <strain evidence="5">WDS4C29</strain>
    </source>
</reference>
<gene>
    <name evidence="4" type="ORF">DFK10_02450</name>
</gene>
<comment type="caution">
    <text evidence="4">The sequence shown here is derived from an EMBL/GenBank/DDBJ whole genome shotgun (WGS) entry which is preliminary data.</text>
</comment>
<dbReference type="RefSeq" id="WP_109386222.1">
    <property type="nucleotide sequence ID" value="NZ_QETF01000002.1"/>
</dbReference>
<sequence>MPSSKTPTKPRKTTTTRATSGAKPKTAVRKSTVTKSTRAKPKTTKAPKAAPAPAAKVVAETKPVVSGPVLKKPELIDRVVAETGMKKKDVKPVVEAMLNVLGLGLAKGEEMNLPPLGKVMINRTKDLAKAKVIVTKVRQPKAAAPEEKDPLAEAAE</sequence>
<name>A0A2V1P8H9_9RHOB</name>
<keyword evidence="2 4" id="KW-0238">DNA-binding</keyword>
<dbReference type="Pfam" id="PF00216">
    <property type="entry name" value="Bac_DNA_binding"/>
    <property type="match status" value="1"/>
</dbReference>
<dbReference type="Proteomes" id="UP000245293">
    <property type="component" value="Unassembled WGS sequence"/>
</dbReference>
<dbReference type="GO" id="GO:0030527">
    <property type="term" value="F:structural constituent of chromatin"/>
    <property type="evidence" value="ECO:0007669"/>
    <property type="project" value="InterPro"/>
</dbReference>
<feature type="region of interest" description="Disordered" evidence="3">
    <location>
        <begin position="1"/>
        <end position="56"/>
    </location>
</feature>
<proteinExistence type="inferred from homology"/>
<evidence type="ECO:0000256" key="3">
    <source>
        <dbReference type="SAM" id="MobiDB-lite"/>
    </source>
</evidence>
<keyword evidence="5" id="KW-1185">Reference proteome</keyword>
<evidence type="ECO:0000256" key="1">
    <source>
        <dbReference type="ARBA" id="ARBA00010529"/>
    </source>
</evidence>
<evidence type="ECO:0000313" key="4">
    <source>
        <dbReference type="EMBL" id="PWG18134.1"/>
    </source>
</evidence>
<dbReference type="Gene3D" id="4.10.520.10">
    <property type="entry name" value="IHF-like DNA-binding proteins"/>
    <property type="match status" value="1"/>
</dbReference>
<dbReference type="GO" id="GO:0003677">
    <property type="term" value="F:DNA binding"/>
    <property type="evidence" value="ECO:0007669"/>
    <property type="project" value="UniProtKB-KW"/>
</dbReference>
<dbReference type="AlphaFoldDB" id="A0A2V1P8H9"/>
<dbReference type="OrthoDB" id="7873378at2"/>
<feature type="compositionally biased region" description="Low complexity" evidence="3">
    <location>
        <begin position="46"/>
        <end position="56"/>
    </location>
</feature>
<organism evidence="4 5">
    <name type="scientific">Salibaculum griseiflavum</name>
    <dbReference type="NCBI Taxonomy" id="1914409"/>
    <lineage>
        <taxon>Bacteria</taxon>
        <taxon>Pseudomonadati</taxon>
        <taxon>Pseudomonadota</taxon>
        <taxon>Alphaproteobacteria</taxon>
        <taxon>Rhodobacterales</taxon>
        <taxon>Roseobacteraceae</taxon>
        <taxon>Salibaculum</taxon>
    </lineage>
</organism>
<comment type="similarity">
    <text evidence="1">Belongs to the bacterial histone-like protein family.</text>
</comment>
<feature type="compositionally biased region" description="Low complexity" evidence="3">
    <location>
        <begin position="15"/>
        <end position="24"/>
    </location>
</feature>